<sequence>MGLLKAAAGAIGGTLADQWKEYFVCDSLSNDVLFARGYKQTSGRSSNVNGHDNIITQGSAIAVADGQCAIIVDQGVVTELAAEPGVFTYDKSKEPSIFAGGLNWNNLKAVMNTMWERFKYGGDTGRDQRVYYFNIKEIMDNKFGTATPIPFRIVDNNTGIDVDVSVRCNGLFTFRITNPIAFYANVCGNVAEEYNTDQIRTVLKTEFVAALNPAFARLSEAKIRPNAIPSHVDELSQEMNRVLTTKWAELRGISIVSIAMNSVSLPEEDADLIKKVQMGAVLRDPNMAAAQLAAAQADAMRAAAQNANGAMAGFMGMGMAQGLGGTNAADLFKVNGGAAKPAAVAGAAVSGGWTCTCGTVNQGRFCSECGQPKPAPQGWTCSCGAINQGKFCSECGKKKPAGAPTYKCDKCGHMFDDPKNPPKFCPECGDPVDDNDIVK</sequence>
<dbReference type="InterPro" id="IPR024934">
    <property type="entry name" value="Rubredoxin-like_dom"/>
</dbReference>
<evidence type="ECO:0000259" key="1">
    <source>
        <dbReference type="PROSITE" id="PS50903"/>
    </source>
</evidence>
<reference evidence="2 3" key="1">
    <citation type="submission" date="2016-10" db="EMBL/GenBank/DDBJ databases">
        <authorList>
            <person name="Varghese N."/>
            <person name="Submissions S."/>
        </authorList>
    </citation>
    <scope>NUCLEOTIDE SEQUENCE [LARGE SCALE GENOMIC DNA]</scope>
    <source>
        <strain evidence="2 3">DSM 1361</strain>
    </source>
</reference>
<dbReference type="GO" id="GO:0006508">
    <property type="term" value="P:proteolysis"/>
    <property type="evidence" value="ECO:0007669"/>
    <property type="project" value="UniProtKB-KW"/>
</dbReference>
<keyword evidence="2" id="KW-0378">Hydrolase</keyword>
<dbReference type="PANTHER" id="PTHR37826:SF2">
    <property type="entry name" value="ZINC-RIBBON DOMAIN-CONTAINING PROTEIN"/>
    <property type="match status" value="1"/>
</dbReference>
<dbReference type="RefSeq" id="WP_031578896.1">
    <property type="nucleotide sequence ID" value="NZ_FOXF01000004.1"/>
</dbReference>
<dbReference type="GO" id="GO:0005506">
    <property type="term" value="F:iron ion binding"/>
    <property type="evidence" value="ECO:0007669"/>
    <property type="project" value="InterPro"/>
</dbReference>
<dbReference type="CDD" id="cd00350">
    <property type="entry name" value="rubredoxin_like"/>
    <property type="match status" value="1"/>
</dbReference>
<evidence type="ECO:0000313" key="2">
    <source>
        <dbReference type="EMBL" id="SFP07551.1"/>
    </source>
</evidence>
<protein>
    <submittedName>
        <fullName evidence="2">Membrane protease subunit, stomatin/prohibitin family, contains C-terminal Zn-ribbon domain</fullName>
    </submittedName>
</protein>
<dbReference type="InterPro" id="IPR033880">
    <property type="entry name" value="SPFH_YdjI"/>
</dbReference>
<gene>
    <name evidence="2" type="ORF">SAMN02910344_00377</name>
</gene>
<organism evidence="2 3">
    <name type="scientific">Ruminobacter amylophilus</name>
    <dbReference type="NCBI Taxonomy" id="867"/>
    <lineage>
        <taxon>Bacteria</taxon>
        <taxon>Pseudomonadati</taxon>
        <taxon>Pseudomonadota</taxon>
        <taxon>Gammaproteobacteria</taxon>
        <taxon>Aeromonadales</taxon>
        <taxon>Succinivibrionaceae</taxon>
        <taxon>Ruminobacter</taxon>
    </lineage>
</organism>
<keyword evidence="3" id="KW-1185">Reference proteome</keyword>
<dbReference type="EMBL" id="FOXF01000004">
    <property type="protein sequence ID" value="SFP07551.1"/>
    <property type="molecule type" value="Genomic_DNA"/>
</dbReference>
<dbReference type="AlphaFoldDB" id="A0A662ZGG9"/>
<dbReference type="InterPro" id="IPR036013">
    <property type="entry name" value="Band_7/SPFH_dom_sf"/>
</dbReference>
<proteinExistence type="predicted"/>
<evidence type="ECO:0000313" key="3">
    <source>
        <dbReference type="Proteomes" id="UP000243745"/>
    </source>
</evidence>
<accession>A0A662ZGG9</accession>
<keyword evidence="2" id="KW-0645">Protease</keyword>
<feature type="domain" description="Rubredoxin-like" evidence="1">
    <location>
        <begin position="403"/>
        <end position="438"/>
    </location>
</feature>
<dbReference type="Pfam" id="PF13421">
    <property type="entry name" value="Band_7_1"/>
    <property type="match status" value="1"/>
</dbReference>
<dbReference type="PROSITE" id="PS50903">
    <property type="entry name" value="RUBREDOXIN_LIKE"/>
    <property type="match status" value="1"/>
</dbReference>
<name>A0A662ZGG9_9GAMM</name>
<dbReference type="OrthoDB" id="9764015at2"/>
<dbReference type="SUPFAM" id="SSF117892">
    <property type="entry name" value="Band 7/SPFH domain"/>
    <property type="match status" value="1"/>
</dbReference>
<dbReference type="PANTHER" id="PTHR37826">
    <property type="entry name" value="FLOTILLIN BAND_7_5 DOMAIN PROTEIN"/>
    <property type="match status" value="1"/>
</dbReference>
<dbReference type="Proteomes" id="UP000243745">
    <property type="component" value="Unassembled WGS sequence"/>
</dbReference>
<dbReference type="GO" id="GO:0008233">
    <property type="term" value="F:peptidase activity"/>
    <property type="evidence" value="ECO:0007669"/>
    <property type="project" value="UniProtKB-KW"/>
</dbReference>
<dbReference type="CDD" id="cd03408">
    <property type="entry name" value="SPFH_like_u1"/>
    <property type="match status" value="1"/>
</dbReference>